<protein>
    <submittedName>
        <fullName evidence="2">Transferrin-binding protein-like solute binding protein</fullName>
    </submittedName>
</protein>
<proteinExistence type="predicted"/>
<sequence length="426" mass="43593">MRTQFMLVGLVGLSACGGTGPESAGSVAAPTGNGVTTTTNAHSFTNPTEAKTYKAIGGNQVYDYSTDARNTQQQQGQQYAGNASTARDSSITVAYDPRDAIFTLTVSDSKTGAATNTRFQDPGSRTDFGGAKEPQWGTSPALAAIPNVRFLQAGDGNPLSLYTNSGAGFIRPGNSTTPPDGEIPSAYQSTTFFYQTPGTANRAGTTTKYVTYAGYLRNSLTFQLVTVGGVSVKQDSWHLERGAFAYGEQTSNNAVPKTGSASYSGGMLATMVMNPTLDGKFGDVKPTYFQWIDGTAKIDVDFARSSVGLNVTGTVLAPQIDQYTTVGGLTPTAANAATVAAGATFNAAGTATIDLVNAGGFTGAINSAGFSATTNGAPTTVAIAGSSVNGAFYGPAAEEVGGGFRVVGGTPDQRIDILGTFTGAKP</sequence>
<name>A0A558R1L1_9SPHN</name>
<comment type="caution">
    <text evidence="2">The sequence shown here is derived from an EMBL/GenBank/DDBJ whole genome shotgun (WGS) entry which is preliminary data.</text>
</comment>
<dbReference type="SUPFAM" id="SSF56925">
    <property type="entry name" value="OMPA-like"/>
    <property type="match status" value="1"/>
</dbReference>
<feature type="domain" description="Transferrin-binding protein B C-lobe/N-lobe beta-barrel" evidence="1">
    <location>
        <begin position="255"/>
        <end position="424"/>
    </location>
</feature>
<dbReference type="Gene3D" id="2.40.160.90">
    <property type="match status" value="1"/>
</dbReference>
<dbReference type="OrthoDB" id="7553730at2"/>
<gene>
    <name evidence="2" type="ORF">FOY91_12585</name>
</gene>
<evidence type="ECO:0000313" key="2">
    <source>
        <dbReference type="EMBL" id="TVV73281.1"/>
    </source>
</evidence>
<evidence type="ECO:0000259" key="1">
    <source>
        <dbReference type="Pfam" id="PF01298"/>
    </source>
</evidence>
<dbReference type="Proteomes" id="UP000318681">
    <property type="component" value="Unassembled WGS sequence"/>
</dbReference>
<dbReference type="AlphaFoldDB" id="A0A558R1L1"/>
<dbReference type="InterPro" id="IPR001677">
    <property type="entry name" value="TbpB_B_D"/>
</dbReference>
<dbReference type="EMBL" id="VNIM01000049">
    <property type="protein sequence ID" value="TVV73281.1"/>
    <property type="molecule type" value="Genomic_DNA"/>
</dbReference>
<evidence type="ECO:0000313" key="3">
    <source>
        <dbReference type="Proteomes" id="UP000318681"/>
    </source>
</evidence>
<dbReference type="InterPro" id="IPR011250">
    <property type="entry name" value="OMP/PagP_B-barrel"/>
</dbReference>
<accession>A0A558R1L1</accession>
<dbReference type="Pfam" id="PF01298">
    <property type="entry name" value="TbpB_B_D"/>
    <property type="match status" value="1"/>
</dbReference>
<dbReference type="PROSITE" id="PS51257">
    <property type="entry name" value="PROKAR_LIPOPROTEIN"/>
    <property type="match status" value="1"/>
</dbReference>
<organism evidence="2 3">
    <name type="scientific">Alterirhizorhabdus solaris</name>
    <dbReference type="NCBI Taxonomy" id="2529389"/>
    <lineage>
        <taxon>Bacteria</taxon>
        <taxon>Pseudomonadati</taxon>
        <taxon>Pseudomonadota</taxon>
        <taxon>Alphaproteobacteria</taxon>
        <taxon>Sphingomonadales</taxon>
        <taxon>Rhizorhabdaceae</taxon>
        <taxon>Alterirhizorhabdus</taxon>
    </lineage>
</organism>
<keyword evidence="3" id="KW-1185">Reference proteome</keyword>
<dbReference type="RefSeq" id="WP_145152349.1">
    <property type="nucleotide sequence ID" value="NZ_VNIM01000049.1"/>
</dbReference>
<reference evidence="2 3" key="1">
    <citation type="submission" date="2019-07" db="EMBL/GenBank/DDBJ databases">
        <title>Sphingomonas solaris sp. nov., isolated from a solar panel from Boston, Massachusetts.</title>
        <authorList>
            <person name="Tanner K."/>
            <person name="Pascual J."/>
            <person name="Mancuso C."/>
            <person name="Pereto J."/>
            <person name="Khalil A."/>
            <person name="Vilanova C."/>
        </authorList>
    </citation>
    <scope>NUCLEOTIDE SEQUENCE [LARGE SCALE GENOMIC DNA]</scope>
    <source>
        <strain evidence="2 3">R4DWN</strain>
    </source>
</reference>